<feature type="transmembrane region" description="Helical" evidence="7">
    <location>
        <begin position="51"/>
        <end position="74"/>
    </location>
</feature>
<reference evidence="9" key="1">
    <citation type="submission" date="2016-10" db="EMBL/GenBank/DDBJ databases">
        <authorList>
            <person name="Varghese N."/>
            <person name="Submissions S."/>
        </authorList>
    </citation>
    <scope>NUCLEOTIDE SEQUENCE [LARGE SCALE GENOMIC DNA]</scope>
    <source>
        <strain evidence="9">SUR2</strain>
    </source>
</reference>
<dbReference type="InterPro" id="IPR032808">
    <property type="entry name" value="DoxX"/>
</dbReference>
<dbReference type="PANTHER" id="PTHR33452:SF1">
    <property type="entry name" value="INNER MEMBRANE PROTEIN YPHA-RELATED"/>
    <property type="match status" value="1"/>
</dbReference>
<dbReference type="GO" id="GO:0005886">
    <property type="term" value="C:plasma membrane"/>
    <property type="evidence" value="ECO:0007669"/>
    <property type="project" value="UniProtKB-SubCell"/>
</dbReference>
<evidence type="ECO:0000256" key="4">
    <source>
        <dbReference type="ARBA" id="ARBA00022692"/>
    </source>
</evidence>
<keyword evidence="9" id="KW-1185">Reference proteome</keyword>
<dbReference type="Proteomes" id="UP000182034">
    <property type="component" value="Unassembled WGS sequence"/>
</dbReference>
<evidence type="ECO:0000313" key="8">
    <source>
        <dbReference type="EMBL" id="SFZ90299.1"/>
    </source>
</evidence>
<feature type="transmembrane region" description="Helical" evidence="7">
    <location>
        <begin position="86"/>
        <end position="106"/>
    </location>
</feature>
<evidence type="ECO:0000256" key="7">
    <source>
        <dbReference type="SAM" id="Phobius"/>
    </source>
</evidence>
<dbReference type="OrthoDB" id="280866at2"/>
<organism evidence="8 9">
    <name type="scientific">Chryseobacterium limigenitum</name>
    <dbReference type="NCBI Taxonomy" id="1612149"/>
    <lineage>
        <taxon>Bacteria</taxon>
        <taxon>Pseudomonadati</taxon>
        <taxon>Bacteroidota</taxon>
        <taxon>Flavobacteriia</taxon>
        <taxon>Flavobacteriales</taxon>
        <taxon>Weeksellaceae</taxon>
        <taxon>Chryseobacterium group</taxon>
        <taxon>Chryseobacterium</taxon>
    </lineage>
</organism>
<dbReference type="EMBL" id="FPKW01000001">
    <property type="protein sequence ID" value="SFZ90299.1"/>
    <property type="molecule type" value="Genomic_DNA"/>
</dbReference>
<dbReference type="AlphaFoldDB" id="A0A1K2IF11"/>
<evidence type="ECO:0000256" key="2">
    <source>
        <dbReference type="ARBA" id="ARBA00006679"/>
    </source>
</evidence>
<comment type="subcellular location">
    <subcellularLocation>
        <location evidence="1">Cell membrane</location>
        <topology evidence="1">Multi-pass membrane protein</topology>
    </subcellularLocation>
</comment>
<gene>
    <name evidence="8" type="ORF">SAMN05216324_101298</name>
</gene>
<keyword evidence="6 7" id="KW-0472">Membrane</keyword>
<feature type="transmembrane region" description="Helical" evidence="7">
    <location>
        <begin position="12"/>
        <end position="31"/>
    </location>
</feature>
<accession>A0A1K2IF11</accession>
<sequence>MKNLKLNTNEDIGILILRIALGGLMLFHGIAKITQSTDFIRASLMEKGLPLWLENGVYIGELLIPLTILFGVCVRISGLIFSINMLFSIWLVYSGQIFTIAPYGGWTIELNVLFFLGGLALFFMGSGKYAVYKRNDIFD</sequence>
<evidence type="ECO:0000256" key="3">
    <source>
        <dbReference type="ARBA" id="ARBA00022475"/>
    </source>
</evidence>
<evidence type="ECO:0000256" key="1">
    <source>
        <dbReference type="ARBA" id="ARBA00004651"/>
    </source>
</evidence>
<comment type="similarity">
    <text evidence="2">Belongs to the DoxX family.</text>
</comment>
<dbReference type="STRING" id="1612149.SAMN05216324_101298"/>
<feature type="transmembrane region" description="Helical" evidence="7">
    <location>
        <begin position="112"/>
        <end position="131"/>
    </location>
</feature>
<evidence type="ECO:0000256" key="6">
    <source>
        <dbReference type="ARBA" id="ARBA00023136"/>
    </source>
</evidence>
<dbReference type="InterPro" id="IPR051907">
    <property type="entry name" value="DoxX-like_oxidoreductase"/>
</dbReference>
<evidence type="ECO:0000256" key="5">
    <source>
        <dbReference type="ARBA" id="ARBA00022989"/>
    </source>
</evidence>
<name>A0A1K2IF11_9FLAO</name>
<proteinExistence type="inferred from homology"/>
<keyword evidence="5 7" id="KW-1133">Transmembrane helix</keyword>
<dbReference type="PANTHER" id="PTHR33452">
    <property type="entry name" value="OXIDOREDUCTASE CATD-RELATED"/>
    <property type="match status" value="1"/>
</dbReference>
<protein>
    <submittedName>
        <fullName evidence="8">Putative oxidoreductase</fullName>
    </submittedName>
</protein>
<keyword evidence="3" id="KW-1003">Cell membrane</keyword>
<dbReference type="RefSeq" id="WP_072406492.1">
    <property type="nucleotide sequence ID" value="NZ_FPKW01000001.1"/>
</dbReference>
<dbReference type="Pfam" id="PF07681">
    <property type="entry name" value="DoxX"/>
    <property type="match status" value="1"/>
</dbReference>
<keyword evidence="4 7" id="KW-0812">Transmembrane</keyword>
<evidence type="ECO:0000313" key="9">
    <source>
        <dbReference type="Proteomes" id="UP000182034"/>
    </source>
</evidence>